<accession>A0ABQ3E0W8</accession>
<comment type="caution">
    <text evidence="1">The sequence shown here is derived from an EMBL/GenBank/DDBJ whole genome shotgun (WGS) entry which is preliminary data.</text>
</comment>
<reference evidence="2" key="1">
    <citation type="journal article" date="2019" name="Int. J. Syst. Evol. Microbiol.">
        <title>The Global Catalogue of Microorganisms (GCM) 10K type strain sequencing project: providing services to taxonomists for standard genome sequencing and annotation.</title>
        <authorList>
            <consortium name="The Broad Institute Genomics Platform"/>
            <consortium name="The Broad Institute Genome Sequencing Center for Infectious Disease"/>
            <person name="Wu L."/>
            <person name="Ma J."/>
        </authorList>
    </citation>
    <scope>NUCLEOTIDE SEQUENCE [LARGE SCALE GENOMIC DNA]</scope>
    <source>
        <strain evidence="2">KCTC 12861</strain>
    </source>
</reference>
<evidence type="ECO:0000313" key="2">
    <source>
        <dbReference type="Proteomes" id="UP000637980"/>
    </source>
</evidence>
<evidence type="ECO:0000313" key="1">
    <source>
        <dbReference type="EMBL" id="GHB19992.1"/>
    </source>
</evidence>
<dbReference type="Proteomes" id="UP000637980">
    <property type="component" value="Unassembled WGS sequence"/>
</dbReference>
<proteinExistence type="predicted"/>
<keyword evidence="2" id="KW-1185">Reference proteome</keyword>
<gene>
    <name evidence="1" type="ORF">GCM10007094_04930</name>
</gene>
<evidence type="ECO:0008006" key="3">
    <source>
        <dbReference type="Google" id="ProtNLM"/>
    </source>
</evidence>
<dbReference type="EMBL" id="BMXE01000001">
    <property type="protein sequence ID" value="GHB19992.1"/>
    <property type="molecule type" value="Genomic_DNA"/>
</dbReference>
<sequence length="307" mass="33485">MEADLSFQLCAVVDPEVLQAVSIGLSLPDIPASETVGIPARFSGLVAAAHPDGGALVSGRMIGSPARHVVAAELREFSGFEANFGIVAKHMIEHAKEVREAPTAKIGASLALKTICQAVLNRISVTYLLSGRAPRLDELRFVLHEKAPWVELFYDPRLSLEDFELNPDQGPAELFALSICFDDIIQVFHRELGRRKVAPSVFYSTVAVSITSPFLVLRRHGAKPPEVASVMRAYLASLGKKINDGIVWRQRELAGQIEYAPRRKACCLKYALPSKPHLCSTCSRSTQTTFFDEVKGPVGGHSLPDGR</sequence>
<protein>
    <recommendedName>
        <fullName evidence="3">Aerobactin siderophore biosynthesis IucA/IucC-like C-terminal domain-containing protein</fullName>
    </recommendedName>
</protein>
<organism evidence="1 2">
    <name type="scientific">Pseudovibrio japonicus</name>
    <dbReference type="NCBI Taxonomy" id="366534"/>
    <lineage>
        <taxon>Bacteria</taxon>
        <taxon>Pseudomonadati</taxon>
        <taxon>Pseudomonadota</taxon>
        <taxon>Alphaproteobacteria</taxon>
        <taxon>Hyphomicrobiales</taxon>
        <taxon>Stappiaceae</taxon>
        <taxon>Pseudovibrio</taxon>
    </lineage>
</organism>
<name>A0ABQ3E0W8_9HYPH</name>